<dbReference type="Pfam" id="PF02589">
    <property type="entry name" value="LUD_dom"/>
    <property type="match status" value="1"/>
</dbReference>
<proteinExistence type="predicted"/>
<dbReference type="PANTHER" id="PTHR47153:SF2">
    <property type="entry name" value="LACTATE UTILIZATION PROTEIN B"/>
    <property type="match status" value="1"/>
</dbReference>
<evidence type="ECO:0000313" key="9">
    <source>
        <dbReference type="EMBL" id="KMO86562.1"/>
    </source>
</evidence>
<sequence length="724" mass="79827">MSNELLKQEIERAMDNAPLQRALKNFTTAYPGNRANVYKGYDFEALREKVHEVKSYARDHIDELLDEFEKNATANGAHVFRAHTPQEAFDYALKLAKENNVKLVVKSKSMASEEMHFNQGFEAAGIHAQETDLGEFINAIAGDSPSHMVMPAIHYSKEDVAGLFSSYTKAPEAPIITEEVKTSRRVMRPKFFQAEMGVSGANAAVAETGTVITMTNEGNGRMVGTMPNMHLYIFGIEKFVAKMSDIRYIFKVLPRNGTAQNITTYLSFYTGATNVVTDPENDTKEPKQFNIIILDTPERRQIMQDPDYQDIFCCIRCAACLNVCPAFRLVGGHVYGGSIYTGGIGTLLTSFLNSRERGKDIQNICLQCGTCNTVCGGKLDVAGMILKLRTKYAQEDGLNPIHKFCLDTVSDRHLFHSMLRIASVAQGTLAQGTLTQGQPMLRHMPMFLSGLTAGRSLPTVAPQPFRDVLPAIKQDVPNPKGKIAIFAGCLLDFVYVDIATAVVKALNMAGYIVEMPLDQSCCGAPATYMGDVENAKKAAEMNINAMDAEHYDFIVSACPTCTHALRDYKDMFKDDPDMYKKATELGAKSYDFSKLLSMLGGLPDNADGVPMKVTYHDSCHLKRYMGVFEEQRELLEQTSGVEITEMNNCDKCCGFGGSYSVKFPEMSAPILEEKIDNIVATGADVVAVDCPGCLLQIKGGLDARGLNNIQVKHTAQILVEKREK</sequence>
<dbReference type="PROSITE" id="PS51379">
    <property type="entry name" value="4FE4S_FER_2"/>
    <property type="match status" value="1"/>
</dbReference>
<keyword evidence="4" id="KW-0677">Repeat</keyword>
<dbReference type="PROSITE" id="PS00198">
    <property type="entry name" value="4FE4S_FER_1"/>
    <property type="match status" value="1"/>
</dbReference>
<dbReference type="InterPro" id="IPR009051">
    <property type="entry name" value="Helical_ferredxn"/>
</dbReference>
<evidence type="ECO:0000313" key="10">
    <source>
        <dbReference type="Proteomes" id="UP000036503"/>
    </source>
</evidence>
<dbReference type="STRING" id="39029.BSR42_05775"/>
<dbReference type="EMBL" id="LEKT01000020">
    <property type="protein sequence ID" value="KMO86562.1"/>
    <property type="molecule type" value="Genomic_DNA"/>
</dbReference>
<name>A0A0J6WXL0_9FIRM</name>
<dbReference type="GO" id="GO:0016491">
    <property type="term" value="F:oxidoreductase activity"/>
    <property type="evidence" value="ECO:0007669"/>
    <property type="project" value="UniProtKB-ARBA"/>
</dbReference>
<dbReference type="OrthoDB" id="5241828at2"/>
<keyword evidence="2" id="KW-0004">4Fe-4S</keyword>
<dbReference type="InterPro" id="IPR054704">
    <property type="entry name" value="Quin_L_LdhH-like"/>
</dbReference>
<dbReference type="Pfam" id="PF02754">
    <property type="entry name" value="CCG"/>
    <property type="match status" value="2"/>
</dbReference>
<dbReference type="FunCoup" id="A0A0J6WXL0">
    <property type="interactions" value="16"/>
</dbReference>
<accession>A0A0J6WXL0</accession>
<dbReference type="Proteomes" id="UP000036503">
    <property type="component" value="Unassembled WGS sequence"/>
</dbReference>
<dbReference type="Gene3D" id="3.40.50.10420">
    <property type="entry name" value="NagB/RpiA/CoA transferase-like"/>
    <property type="match status" value="1"/>
</dbReference>
<dbReference type="RefSeq" id="WP_048514225.1">
    <property type="nucleotide sequence ID" value="NZ_FUXD01000020.1"/>
</dbReference>
<keyword evidence="1" id="KW-0813">Transport</keyword>
<dbReference type="InterPro" id="IPR017896">
    <property type="entry name" value="4Fe4S_Fe-S-bd"/>
</dbReference>
<evidence type="ECO:0000256" key="3">
    <source>
        <dbReference type="ARBA" id="ARBA00022723"/>
    </source>
</evidence>
<keyword evidence="3" id="KW-0479">Metal-binding</keyword>
<keyword evidence="6" id="KW-0408">Iron</keyword>
<keyword evidence="5" id="KW-0249">Electron transport</keyword>
<dbReference type="GO" id="GO:0006089">
    <property type="term" value="P:lactate metabolic process"/>
    <property type="evidence" value="ECO:0007669"/>
    <property type="project" value="InterPro"/>
</dbReference>
<dbReference type="InterPro" id="IPR003741">
    <property type="entry name" value="LUD_dom"/>
</dbReference>
<dbReference type="InterPro" id="IPR004017">
    <property type="entry name" value="Cys_rich_dom"/>
</dbReference>
<dbReference type="GO" id="GO:0046872">
    <property type="term" value="F:metal ion binding"/>
    <property type="evidence" value="ECO:0007669"/>
    <property type="project" value="UniProtKB-KW"/>
</dbReference>
<dbReference type="InterPro" id="IPR017900">
    <property type="entry name" value="4Fe4S_Fe_S_CS"/>
</dbReference>
<dbReference type="AlphaFoldDB" id="A0A0J6WXL0"/>
<evidence type="ECO:0000256" key="4">
    <source>
        <dbReference type="ARBA" id="ARBA00022737"/>
    </source>
</evidence>
<dbReference type="Gene3D" id="1.10.1060.10">
    <property type="entry name" value="Alpha-helical ferredoxin"/>
    <property type="match status" value="1"/>
</dbReference>
<keyword evidence="7" id="KW-0411">Iron-sulfur</keyword>
<keyword evidence="10" id="KW-1185">Reference proteome</keyword>
<comment type="caution">
    <text evidence="9">The sequence shown here is derived from an EMBL/GenBank/DDBJ whole genome shotgun (WGS) entry which is preliminary data.</text>
</comment>
<reference evidence="9 10" key="1">
    <citation type="submission" date="2015-06" db="EMBL/GenBank/DDBJ databases">
        <title>Draft genome sequence of beer spoilage bacterium Megasphaera cerevisiae type strain 20462.</title>
        <authorList>
            <person name="Kutumbaka K."/>
            <person name="Pasmowitz J."/>
            <person name="Mategko J."/>
            <person name="Reyes D."/>
            <person name="Friedrich A."/>
            <person name="Han S."/>
            <person name="Martens-Habbena W."/>
            <person name="Neal-McKinney J."/>
            <person name="Janagama H.K."/>
            <person name="Nadala C."/>
            <person name="Samadpour M."/>
        </authorList>
    </citation>
    <scope>NUCLEOTIDE SEQUENCE [LARGE SCALE GENOMIC DNA]</scope>
    <source>
        <strain evidence="9 10">DSM 20462</strain>
    </source>
</reference>
<evidence type="ECO:0000256" key="2">
    <source>
        <dbReference type="ARBA" id="ARBA00022485"/>
    </source>
</evidence>
<organism evidence="9 10">
    <name type="scientific">Megasphaera cerevisiae DSM 20462</name>
    <dbReference type="NCBI Taxonomy" id="1122219"/>
    <lineage>
        <taxon>Bacteria</taxon>
        <taxon>Bacillati</taxon>
        <taxon>Bacillota</taxon>
        <taxon>Negativicutes</taxon>
        <taxon>Veillonellales</taxon>
        <taxon>Veillonellaceae</taxon>
        <taxon>Megasphaera</taxon>
    </lineage>
</organism>
<dbReference type="GO" id="GO:0051539">
    <property type="term" value="F:4 iron, 4 sulfur cluster binding"/>
    <property type="evidence" value="ECO:0007669"/>
    <property type="project" value="UniProtKB-KW"/>
</dbReference>
<dbReference type="InterPro" id="IPR024185">
    <property type="entry name" value="FTHF_cligase-like_sf"/>
</dbReference>
<dbReference type="InterPro" id="IPR037171">
    <property type="entry name" value="NagB/RpiA_transferase-like"/>
</dbReference>
<dbReference type="NCBIfam" id="NF045670">
    <property type="entry name" value="quin_L_LdhH"/>
    <property type="match status" value="1"/>
</dbReference>
<evidence type="ECO:0000256" key="1">
    <source>
        <dbReference type="ARBA" id="ARBA00022448"/>
    </source>
</evidence>
<dbReference type="SUPFAM" id="SSF100950">
    <property type="entry name" value="NagB/RpiA/CoA transferase-like"/>
    <property type="match status" value="1"/>
</dbReference>
<dbReference type="Pfam" id="PF13183">
    <property type="entry name" value="Fer4_8"/>
    <property type="match status" value="1"/>
</dbReference>
<dbReference type="PANTHER" id="PTHR47153">
    <property type="entry name" value="LACTATE UTILIZATION PROTEIN B"/>
    <property type="match status" value="1"/>
</dbReference>
<feature type="domain" description="4Fe-4S ferredoxin-type" evidence="8">
    <location>
        <begin position="304"/>
        <end position="332"/>
    </location>
</feature>
<gene>
    <name evidence="9" type="ORF">AB840_07550</name>
</gene>
<evidence type="ECO:0000256" key="5">
    <source>
        <dbReference type="ARBA" id="ARBA00022982"/>
    </source>
</evidence>
<dbReference type="InterPro" id="IPR004452">
    <property type="entry name" value="LutB/LldF"/>
</dbReference>
<dbReference type="InParanoid" id="A0A0J6WXL0"/>
<evidence type="ECO:0000256" key="7">
    <source>
        <dbReference type="ARBA" id="ARBA00023014"/>
    </source>
</evidence>
<evidence type="ECO:0000259" key="8">
    <source>
        <dbReference type="PROSITE" id="PS51379"/>
    </source>
</evidence>
<evidence type="ECO:0000256" key="6">
    <source>
        <dbReference type="ARBA" id="ARBA00023004"/>
    </source>
</evidence>
<protein>
    <submittedName>
        <fullName evidence="9">(Fe-S)-binding protein</fullName>
    </submittedName>
</protein>
<dbReference type="SUPFAM" id="SSF46548">
    <property type="entry name" value="alpha-helical ferredoxin"/>
    <property type="match status" value="1"/>
</dbReference>
<dbReference type="PATRIC" id="fig|1122219.3.peg.1049"/>